<keyword evidence="2" id="KW-1185">Reference proteome</keyword>
<name>A0AA39NW77_9AGAR</name>
<dbReference type="AlphaFoldDB" id="A0AA39NW77"/>
<proteinExistence type="predicted"/>
<dbReference type="Proteomes" id="UP001175227">
    <property type="component" value="Unassembled WGS sequence"/>
</dbReference>
<comment type="caution">
    <text evidence="1">The sequence shown here is derived from an EMBL/GenBank/DDBJ whole genome shotgun (WGS) entry which is preliminary data.</text>
</comment>
<evidence type="ECO:0000313" key="1">
    <source>
        <dbReference type="EMBL" id="KAK0472881.1"/>
    </source>
</evidence>
<accession>A0AA39NW77</accession>
<reference evidence="1" key="1">
    <citation type="submission" date="2023-06" db="EMBL/GenBank/DDBJ databases">
        <authorList>
            <consortium name="Lawrence Berkeley National Laboratory"/>
            <person name="Ahrendt S."/>
            <person name="Sahu N."/>
            <person name="Indic B."/>
            <person name="Wong-Bajracharya J."/>
            <person name="Merenyi Z."/>
            <person name="Ke H.-M."/>
            <person name="Monk M."/>
            <person name="Kocsube S."/>
            <person name="Drula E."/>
            <person name="Lipzen A."/>
            <person name="Balint B."/>
            <person name="Henrissat B."/>
            <person name="Andreopoulos B."/>
            <person name="Martin F.M."/>
            <person name="Harder C.B."/>
            <person name="Rigling D."/>
            <person name="Ford K.L."/>
            <person name="Foster G.D."/>
            <person name="Pangilinan J."/>
            <person name="Papanicolaou A."/>
            <person name="Barry K."/>
            <person name="LaButti K."/>
            <person name="Viragh M."/>
            <person name="Koriabine M."/>
            <person name="Yan M."/>
            <person name="Riley R."/>
            <person name="Champramary S."/>
            <person name="Plett K.L."/>
            <person name="Tsai I.J."/>
            <person name="Slot J."/>
            <person name="Sipos G."/>
            <person name="Plett J."/>
            <person name="Nagy L.G."/>
            <person name="Grigoriev I.V."/>
        </authorList>
    </citation>
    <scope>NUCLEOTIDE SEQUENCE</scope>
    <source>
        <strain evidence="1">ICMP 16352</strain>
    </source>
</reference>
<sequence>MDDQEYDRTSAYKEDESTMPRWLCCHDDDKECVFWPISGVVCPPEDDYSHREVVTKHLTVTEGIEITHHKPGWIYFQGELTDIIHKEWAVVEGIRTFQDNIIVECVHSTDEDELKVTDVTFELGDWVMPDLGAYHGDIGCVVAIHDWGYDAPLFCEAHMLSLPGQVGAKTLIEDGLQILELSAQTLMIAHQI</sequence>
<gene>
    <name evidence="1" type="ORF">IW261DRAFT_1570491</name>
</gene>
<protein>
    <submittedName>
        <fullName evidence="1">Uncharacterized protein</fullName>
    </submittedName>
</protein>
<organism evidence="1 2">
    <name type="scientific">Armillaria novae-zelandiae</name>
    <dbReference type="NCBI Taxonomy" id="153914"/>
    <lineage>
        <taxon>Eukaryota</taxon>
        <taxon>Fungi</taxon>
        <taxon>Dikarya</taxon>
        <taxon>Basidiomycota</taxon>
        <taxon>Agaricomycotina</taxon>
        <taxon>Agaricomycetes</taxon>
        <taxon>Agaricomycetidae</taxon>
        <taxon>Agaricales</taxon>
        <taxon>Marasmiineae</taxon>
        <taxon>Physalacriaceae</taxon>
        <taxon>Armillaria</taxon>
    </lineage>
</organism>
<evidence type="ECO:0000313" key="2">
    <source>
        <dbReference type="Proteomes" id="UP001175227"/>
    </source>
</evidence>
<dbReference type="EMBL" id="JAUEPR010000037">
    <property type="protein sequence ID" value="KAK0472881.1"/>
    <property type="molecule type" value="Genomic_DNA"/>
</dbReference>